<name>A0ABN8U531_9BACL</name>
<feature type="domain" description="NAD-dependent epimerase/dehydratase" evidence="5">
    <location>
        <begin position="6"/>
        <end position="73"/>
    </location>
</feature>
<organism evidence="6 7">
    <name type="scientific">Paenibacillus melissococcoides</name>
    <dbReference type="NCBI Taxonomy" id="2912268"/>
    <lineage>
        <taxon>Bacteria</taxon>
        <taxon>Bacillati</taxon>
        <taxon>Bacillota</taxon>
        <taxon>Bacilli</taxon>
        <taxon>Bacillales</taxon>
        <taxon>Paenibacillaceae</taxon>
        <taxon>Paenibacillus</taxon>
    </lineage>
</organism>
<protein>
    <submittedName>
        <fullName evidence="6">NAD(P)-dependent oxidoreductase</fullName>
    </submittedName>
</protein>
<dbReference type="Proteomes" id="UP001154322">
    <property type="component" value="Unassembled WGS sequence"/>
</dbReference>
<keyword evidence="4" id="KW-0456">Lyase</keyword>
<dbReference type="InterPro" id="IPR001509">
    <property type="entry name" value="Epimerase_deHydtase"/>
</dbReference>
<dbReference type="PANTHER" id="PTHR43078:SF6">
    <property type="entry name" value="UDP-GLUCURONIC ACID DECARBOXYLASE 1"/>
    <property type="match status" value="1"/>
</dbReference>
<gene>
    <name evidence="6" type="ORF">WJ0W_003420</name>
</gene>
<reference evidence="6" key="1">
    <citation type="submission" date="2022-06" db="EMBL/GenBank/DDBJ databases">
        <authorList>
            <person name="Dietemann V."/>
            <person name="Ory F."/>
            <person name="Dainat B."/>
            <person name="Oberhansli S."/>
        </authorList>
    </citation>
    <scope>NUCLEOTIDE SEQUENCE</scope>
    <source>
        <strain evidence="6">Ena-SAMPLE-TAB-26-04-2022-14:26:32:270-5432</strain>
    </source>
</reference>
<evidence type="ECO:0000259" key="5">
    <source>
        <dbReference type="Pfam" id="PF01370"/>
    </source>
</evidence>
<dbReference type="PANTHER" id="PTHR43078">
    <property type="entry name" value="UDP-GLUCURONIC ACID DECARBOXYLASE-RELATED"/>
    <property type="match status" value="1"/>
</dbReference>
<dbReference type="Pfam" id="PF01370">
    <property type="entry name" value="Epimerase"/>
    <property type="match status" value="1"/>
</dbReference>
<evidence type="ECO:0000313" key="6">
    <source>
        <dbReference type="EMBL" id="CAH8246184.1"/>
    </source>
</evidence>
<dbReference type="InterPro" id="IPR036291">
    <property type="entry name" value="NAD(P)-bd_dom_sf"/>
</dbReference>
<comment type="cofactor">
    <cofactor evidence="1">
        <name>NAD(+)</name>
        <dbReference type="ChEBI" id="CHEBI:57540"/>
    </cofactor>
</comment>
<evidence type="ECO:0000256" key="3">
    <source>
        <dbReference type="ARBA" id="ARBA00023027"/>
    </source>
</evidence>
<keyword evidence="2" id="KW-0210">Decarboxylase</keyword>
<evidence type="ECO:0000256" key="1">
    <source>
        <dbReference type="ARBA" id="ARBA00001911"/>
    </source>
</evidence>
<dbReference type="SUPFAM" id="SSF51735">
    <property type="entry name" value="NAD(P)-binding Rossmann-fold domains"/>
    <property type="match status" value="1"/>
</dbReference>
<proteinExistence type="predicted"/>
<sequence length="151" mass="16918">MGVSSGWARIFHLYGPREAGNRLVSAIIRALLEGKEALCTHGRQYRDFLYVKDVAAALVAMLFSDVQGTVNIGSGKPIQVKELALAVARRFGGGRRIRFGAIPYPEDEPLFIGADIERLQRDVQWKPAYTLEAGIEESIAWWRRVREGTME</sequence>
<accession>A0ABN8U531</accession>
<comment type="caution">
    <text evidence="6">The sequence shown here is derived from an EMBL/GenBank/DDBJ whole genome shotgun (WGS) entry which is preliminary data.</text>
</comment>
<keyword evidence="7" id="KW-1185">Reference proteome</keyword>
<dbReference type="InterPro" id="IPR044516">
    <property type="entry name" value="UXS-like"/>
</dbReference>
<keyword evidence="3" id="KW-0520">NAD</keyword>
<dbReference type="Gene3D" id="3.40.50.720">
    <property type="entry name" value="NAD(P)-binding Rossmann-like Domain"/>
    <property type="match status" value="1"/>
</dbReference>
<evidence type="ECO:0000256" key="2">
    <source>
        <dbReference type="ARBA" id="ARBA00022793"/>
    </source>
</evidence>
<dbReference type="RefSeq" id="WP_249725407.1">
    <property type="nucleotide sequence ID" value="NZ_AP031292.1"/>
</dbReference>
<dbReference type="EMBL" id="CALYLO010000004">
    <property type="protein sequence ID" value="CAH8246184.1"/>
    <property type="molecule type" value="Genomic_DNA"/>
</dbReference>
<evidence type="ECO:0000313" key="7">
    <source>
        <dbReference type="Proteomes" id="UP001154322"/>
    </source>
</evidence>
<evidence type="ECO:0000256" key="4">
    <source>
        <dbReference type="ARBA" id="ARBA00023239"/>
    </source>
</evidence>